<dbReference type="GeneID" id="37045641"/>
<feature type="compositionally biased region" description="Basic and acidic residues" evidence="1">
    <location>
        <begin position="32"/>
        <end position="47"/>
    </location>
</feature>
<dbReference type="AlphaFoldDB" id="A0A316YBJ5"/>
<evidence type="ECO:0000313" key="3">
    <source>
        <dbReference type="Proteomes" id="UP000245768"/>
    </source>
</evidence>
<reference evidence="2 3" key="1">
    <citation type="journal article" date="2018" name="Mol. Biol. Evol.">
        <title>Broad Genomic Sampling Reveals a Smut Pathogenic Ancestry of the Fungal Clade Ustilaginomycotina.</title>
        <authorList>
            <person name="Kijpornyongpan T."/>
            <person name="Mondo S.J."/>
            <person name="Barry K."/>
            <person name="Sandor L."/>
            <person name="Lee J."/>
            <person name="Lipzen A."/>
            <person name="Pangilinan J."/>
            <person name="LaButti K."/>
            <person name="Hainaut M."/>
            <person name="Henrissat B."/>
            <person name="Grigoriev I.V."/>
            <person name="Spatafora J.W."/>
            <person name="Aime M.C."/>
        </authorList>
    </citation>
    <scope>NUCLEOTIDE SEQUENCE [LARGE SCALE GENOMIC DNA]</scope>
    <source>
        <strain evidence="2 3">MCA 4198</strain>
    </source>
</reference>
<evidence type="ECO:0000313" key="2">
    <source>
        <dbReference type="EMBL" id="PWN87160.1"/>
    </source>
</evidence>
<protein>
    <submittedName>
        <fullName evidence="2">Uncharacterized protein</fullName>
    </submittedName>
</protein>
<sequence length="281" mass="32053">MKRRLDMAAEPIATTFVSARSLHVPCDPVNTDGRRRPVDHSRPAPENRFHWDLQGRLDPAIEDPVRNMTTGTFRDIHLHPTLLGLTFRVHQETSRVEVYRKGNVGRRTDLRIIDSARERDAKDFEAANTQNISYPPVHRVVMGRVGRDTPLDSLDLTTAKCKLAPPSSSEVDFIDPEDRDLVPTASIRPVQVGELVRSLVEFTSYDPKDWSDGEYDDLYWSFLSGASTRDYIAFRFMPRPTLEPDGTLRLSWEKTKCPALELTAQWRCVTSAALNYKQKTE</sequence>
<name>A0A316YBJ5_9BASI</name>
<gene>
    <name evidence="2" type="ORF">FA10DRAFT_281921</name>
</gene>
<feature type="region of interest" description="Disordered" evidence="1">
    <location>
        <begin position="28"/>
        <end position="47"/>
    </location>
</feature>
<dbReference type="InParanoid" id="A0A316YBJ5"/>
<keyword evidence="3" id="KW-1185">Reference proteome</keyword>
<dbReference type="RefSeq" id="XP_025374358.1">
    <property type="nucleotide sequence ID" value="XM_025523725.1"/>
</dbReference>
<dbReference type="Proteomes" id="UP000245768">
    <property type="component" value="Unassembled WGS sequence"/>
</dbReference>
<dbReference type="EMBL" id="KZ819641">
    <property type="protein sequence ID" value="PWN87160.1"/>
    <property type="molecule type" value="Genomic_DNA"/>
</dbReference>
<accession>A0A316YBJ5</accession>
<organism evidence="2 3">
    <name type="scientific">Acaromyces ingoldii</name>
    <dbReference type="NCBI Taxonomy" id="215250"/>
    <lineage>
        <taxon>Eukaryota</taxon>
        <taxon>Fungi</taxon>
        <taxon>Dikarya</taxon>
        <taxon>Basidiomycota</taxon>
        <taxon>Ustilaginomycotina</taxon>
        <taxon>Exobasidiomycetes</taxon>
        <taxon>Exobasidiales</taxon>
        <taxon>Cryptobasidiaceae</taxon>
        <taxon>Acaromyces</taxon>
    </lineage>
</organism>
<evidence type="ECO:0000256" key="1">
    <source>
        <dbReference type="SAM" id="MobiDB-lite"/>
    </source>
</evidence>
<proteinExistence type="predicted"/>